<protein>
    <recommendedName>
        <fullName evidence="5">Erythronate-4-phosphate dehydrogenase</fullName>
        <ecNumber evidence="5">1.1.1.290</ecNumber>
    </recommendedName>
</protein>
<dbReference type="InterPro" id="IPR020921">
    <property type="entry name" value="Erythronate-4-P_DHase"/>
</dbReference>
<keyword evidence="3 5" id="KW-0520">NAD</keyword>
<feature type="active site" evidence="5">
    <location>
        <position position="253"/>
    </location>
</feature>
<dbReference type="GO" id="GO:0005829">
    <property type="term" value="C:cytosol"/>
    <property type="evidence" value="ECO:0007669"/>
    <property type="project" value="TreeGrafter"/>
</dbReference>
<feature type="binding site" evidence="5">
    <location>
        <position position="45"/>
    </location>
    <ligand>
        <name>substrate</name>
    </ligand>
</feature>
<gene>
    <name evidence="5 9" type="primary">pdxB</name>
    <name evidence="9" type="ORF">GRB80_02825</name>
</gene>
<dbReference type="Pfam" id="PF00389">
    <property type="entry name" value="2-Hacid_dh"/>
    <property type="match status" value="1"/>
</dbReference>
<dbReference type="AlphaFoldDB" id="A0A7X5AKZ0"/>
<feature type="binding site" evidence="5">
    <location>
        <position position="273"/>
    </location>
    <ligand>
        <name>NAD(+)</name>
        <dbReference type="ChEBI" id="CHEBI:57540"/>
    </ligand>
</feature>
<dbReference type="Gene3D" id="3.30.1370.170">
    <property type="match status" value="1"/>
</dbReference>
<feature type="binding site" evidence="5">
    <location>
        <position position="67"/>
    </location>
    <ligand>
        <name>substrate</name>
    </ligand>
</feature>
<dbReference type="InterPro" id="IPR036291">
    <property type="entry name" value="NAD(P)-bd_dom_sf"/>
</dbReference>
<proteinExistence type="inferred from homology"/>
<dbReference type="HAMAP" id="MF_01825">
    <property type="entry name" value="PdxB"/>
    <property type="match status" value="1"/>
</dbReference>
<dbReference type="InterPro" id="IPR050223">
    <property type="entry name" value="D-isomer_2-hydroxyacid_DH"/>
</dbReference>
<dbReference type="PANTHER" id="PTHR10996">
    <property type="entry name" value="2-HYDROXYACID DEHYDROGENASE-RELATED"/>
    <property type="match status" value="1"/>
</dbReference>
<comment type="function">
    <text evidence="5">Catalyzes the oxidation of erythronate-4-phosphate to 3-hydroxy-2-oxo-4-phosphonooxybutanoate.</text>
</comment>
<dbReference type="CDD" id="cd12158">
    <property type="entry name" value="ErythrP_dh"/>
    <property type="match status" value="1"/>
</dbReference>
<dbReference type="Gene3D" id="3.40.50.720">
    <property type="entry name" value="NAD(P)-binding Rossmann-like Domain"/>
    <property type="match status" value="2"/>
</dbReference>
<evidence type="ECO:0000256" key="3">
    <source>
        <dbReference type="ARBA" id="ARBA00023027"/>
    </source>
</evidence>
<dbReference type="SUPFAM" id="SSF52283">
    <property type="entry name" value="Formate/glycerate dehydrogenase catalytic domain-like"/>
    <property type="match status" value="1"/>
</dbReference>
<evidence type="ECO:0000259" key="8">
    <source>
        <dbReference type="Pfam" id="PF11890"/>
    </source>
</evidence>
<comment type="similarity">
    <text evidence="5">Belongs to the D-isomer specific 2-hydroxyacid dehydrogenase family. PdxB subfamily.</text>
</comment>
<feature type="domain" description="Erythronate-4-phosphate dehydrogenase dimerisation" evidence="8">
    <location>
        <begin position="305"/>
        <end position="382"/>
    </location>
</feature>
<dbReference type="EMBL" id="WUTS01000001">
    <property type="protein sequence ID" value="NAW11775.1"/>
    <property type="molecule type" value="Genomic_DNA"/>
</dbReference>
<feature type="active site" description="Proton donor" evidence="5">
    <location>
        <position position="270"/>
    </location>
</feature>
<feature type="domain" description="D-isomer specific 2-hydroxyacid dehydrogenase catalytic" evidence="6">
    <location>
        <begin position="32"/>
        <end position="282"/>
    </location>
</feature>
<comment type="caution">
    <text evidence="5">Lacks conserved residue(s) required for the propagation of feature annotation.</text>
</comment>
<comment type="catalytic activity">
    <reaction evidence="5">
        <text>4-phospho-D-erythronate + NAD(+) = (R)-3-hydroxy-2-oxo-4-phosphooxybutanoate + NADH + H(+)</text>
        <dbReference type="Rhea" id="RHEA:18829"/>
        <dbReference type="ChEBI" id="CHEBI:15378"/>
        <dbReference type="ChEBI" id="CHEBI:57540"/>
        <dbReference type="ChEBI" id="CHEBI:57945"/>
        <dbReference type="ChEBI" id="CHEBI:58538"/>
        <dbReference type="ChEBI" id="CHEBI:58766"/>
        <dbReference type="EC" id="1.1.1.290"/>
    </reaction>
</comment>
<evidence type="ECO:0000256" key="2">
    <source>
        <dbReference type="ARBA" id="ARBA00023002"/>
    </source>
</evidence>
<evidence type="ECO:0000313" key="10">
    <source>
        <dbReference type="Proteomes" id="UP000448235"/>
    </source>
</evidence>
<dbReference type="PANTHER" id="PTHR10996:SF178">
    <property type="entry name" value="2-HYDROXYACID DEHYDROGENASE YGL185C-RELATED"/>
    <property type="match status" value="1"/>
</dbReference>
<organism evidence="9 10">
    <name type="scientific">Halomonas icarae</name>
    <dbReference type="NCBI Taxonomy" id="2691040"/>
    <lineage>
        <taxon>Bacteria</taxon>
        <taxon>Pseudomonadati</taxon>
        <taxon>Pseudomonadota</taxon>
        <taxon>Gammaproteobacteria</taxon>
        <taxon>Oceanospirillales</taxon>
        <taxon>Halomonadaceae</taxon>
        <taxon>Halomonas</taxon>
    </lineage>
</organism>
<evidence type="ECO:0000256" key="5">
    <source>
        <dbReference type="HAMAP-Rule" id="MF_01825"/>
    </source>
</evidence>
<dbReference type="InterPro" id="IPR006139">
    <property type="entry name" value="D-isomer_2_OHA_DH_cat_dom"/>
</dbReference>
<comment type="caution">
    <text evidence="9">The sequence shown here is derived from an EMBL/GenBank/DDBJ whole genome shotgun (WGS) entry which is preliminary data.</text>
</comment>
<evidence type="ECO:0000256" key="1">
    <source>
        <dbReference type="ARBA" id="ARBA00022490"/>
    </source>
</evidence>
<name>A0A7X5AKZ0_9GAMM</name>
<dbReference type="SUPFAM" id="SSF51735">
    <property type="entry name" value="NAD(P)-binding Rossmann-fold domains"/>
    <property type="match status" value="1"/>
</dbReference>
<dbReference type="GO" id="GO:0046983">
    <property type="term" value="F:protein dimerization activity"/>
    <property type="evidence" value="ECO:0007669"/>
    <property type="project" value="InterPro"/>
</dbReference>
<evidence type="ECO:0000259" key="7">
    <source>
        <dbReference type="Pfam" id="PF02826"/>
    </source>
</evidence>
<dbReference type="NCBIfam" id="NF001309">
    <property type="entry name" value="PRK00257.1"/>
    <property type="match status" value="1"/>
</dbReference>
<dbReference type="Proteomes" id="UP000448235">
    <property type="component" value="Unassembled WGS sequence"/>
</dbReference>
<evidence type="ECO:0000256" key="4">
    <source>
        <dbReference type="ARBA" id="ARBA00023096"/>
    </source>
</evidence>
<evidence type="ECO:0000259" key="6">
    <source>
        <dbReference type="Pfam" id="PF00389"/>
    </source>
</evidence>
<dbReference type="GO" id="GO:0033711">
    <property type="term" value="F:4-phosphoerythronate dehydrogenase activity"/>
    <property type="evidence" value="ECO:0007669"/>
    <property type="project" value="UniProtKB-EC"/>
</dbReference>
<feature type="active site" evidence="5">
    <location>
        <position position="224"/>
    </location>
</feature>
<dbReference type="Pfam" id="PF11890">
    <property type="entry name" value="DUF3410"/>
    <property type="match status" value="1"/>
</dbReference>
<feature type="binding site" evidence="5">
    <location>
        <position position="191"/>
    </location>
    <ligand>
        <name>NAD(+)</name>
        <dbReference type="ChEBI" id="CHEBI:57540"/>
    </ligand>
</feature>
<feature type="binding site" evidence="5">
    <location>
        <position position="248"/>
    </location>
    <ligand>
        <name>NAD(+)</name>
        <dbReference type="ChEBI" id="CHEBI:57540"/>
    </ligand>
</feature>
<reference evidence="9 10" key="1">
    <citation type="submission" date="2019-12" db="EMBL/GenBank/DDBJ databases">
        <title>Draft genome sequencing of Halomonas icarensis D1-1.</title>
        <authorList>
            <person name="Pandiyan K."/>
            <person name="Kushwaha P."/>
            <person name="Gowdham M."/>
            <person name="Chakdar H."/>
            <person name="Singh A."/>
            <person name="Kumar M."/>
            <person name="Saxena A.K."/>
        </authorList>
    </citation>
    <scope>NUCLEOTIDE SEQUENCE [LARGE SCALE GENOMIC DNA]</scope>
    <source>
        <strain evidence="9 10">D1-1</strain>
    </source>
</reference>
<keyword evidence="10" id="KW-1185">Reference proteome</keyword>
<dbReference type="InterPro" id="IPR006140">
    <property type="entry name" value="D-isomer_DH_NAD-bd"/>
</dbReference>
<dbReference type="UniPathway" id="UPA00244">
    <property type="reaction ID" value="UER00310"/>
</dbReference>
<accession>A0A7X5AKZ0</accession>
<comment type="pathway">
    <text evidence="5">Cofactor biosynthesis; pyridoxine 5'-phosphate biosynthesis; pyridoxine 5'-phosphate from D-erythrose 4-phosphate: step 2/5.</text>
</comment>
<keyword evidence="2 5" id="KW-0560">Oxidoreductase</keyword>
<comment type="subunit">
    <text evidence="5">Homodimer.</text>
</comment>
<dbReference type="Pfam" id="PF02826">
    <property type="entry name" value="2-Hacid_dh_C"/>
    <property type="match status" value="1"/>
</dbReference>
<sequence length="399" mass="43146">MKILVDANVPAAETCFAALGEVVRLPGREIDAASLRDIDALVVRSITRVDETLLAEASRLRFVGTCTIGTDHVDTRLLAERGITFASAPGCNAEAVVDYVLISLLTLAERQGWRLAERRVGVVGAGNVGGRLLARLSAMGIDCLACDPPRVEAESVEAERAGRVDAEEEAPAGFVNLDTLIDECDVLCLHTPLVRQGPHATHHLLDAERIAALAPGSLLLNAGRGDCVDGQALRARLSGEGDFSAILDVFENEPGVDASLADLAEVATPHIAGYSLDGKLRGTHQITRALCRAFGLPCRMTLEELLPTPPLRSLELGEGLEQEEALRLAMRAVYDPRRDHDSLRRASRRQGMARGFDACRADYPLRREFATLEVALAEEDRHLATLMAGAGFRVRRRLE</sequence>
<dbReference type="GO" id="GO:0030267">
    <property type="term" value="F:glyoxylate reductase (NADPH) activity"/>
    <property type="evidence" value="ECO:0007669"/>
    <property type="project" value="TreeGrafter"/>
</dbReference>
<dbReference type="GO" id="GO:0008615">
    <property type="term" value="P:pyridoxine biosynthetic process"/>
    <property type="evidence" value="ECO:0007669"/>
    <property type="project" value="UniProtKB-UniRule"/>
</dbReference>
<comment type="subcellular location">
    <subcellularLocation>
        <location evidence="5">Cytoplasm</location>
    </subcellularLocation>
</comment>
<dbReference type="InterPro" id="IPR024531">
    <property type="entry name" value="Erythronate-4-P_DHase_dimer"/>
</dbReference>
<dbReference type="EC" id="1.1.1.290" evidence="5"/>
<feature type="binding site" evidence="5">
    <location>
        <position position="274"/>
    </location>
    <ligand>
        <name>substrate</name>
    </ligand>
</feature>
<keyword evidence="4 5" id="KW-0664">Pyridoxine biosynthesis</keyword>
<feature type="domain" description="D-isomer specific 2-hydroxyacid dehydrogenase NAD-binding" evidence="7">
    <location>
        <begin position="109"/>
        <end position="272"/>
    </location>
</feature>
<dbReference type="RefSeq" id="WP_161422483.1">
    <property type="nucleotide sequence ID" value="NZ_JARWMY010000003.1"/>
</dbReference>
<dbReference type="InterPro" id="IPR038251">
    <property type="entry name" value="PdxB_dimer_sf"/>
</dbReference>
<dbReference type="GO" id="GO:0051287">
    <property type="term" value="F:NAD binding"/>
    <property type="evidence" value="ECO:0007669"/>
    <property type="project" value="InterPro"/>
</dbReference>
<feature type="binding site" evidence="5">
    <location>
        <position position="147"/>
    </location>
    <ligand>
        <name>NAD(+)</name>
        <dbReference type="ChEBI" id="CHEBI:57540"/>
    </ligand>
</feature>
<evidence type="ECO:0000313" key="9">
    <source>
        <dbReference type="EMBL" id="NAW11775.1"/>
    </source>
</evidence>
<dbReference type="GO" id="GO:0016618">
    <property type="term" value="F:hydroxypyruvate reductase [NAD(P)H] activity"/>
    <property type="evidence" value="ECO:0007669"/>
    <property type="project" value="TreeGrafter"/>
</dbReference>
<keyword evidence="1 5" id="KW-0963">Cytoplasm</keyword>